<dbReference type="EMBL" id="CP006773">
    <property type="protein sequence ID" value="AHD02272.1"/>
    <property type="molecule type" value="Genomic_DNA"/>
</dbReference>
<dbReference type="AlphaFoldDB" id="V9VZG7"/>
<sequence length="274" mass="29359">MAESLLSFSEVLLFGRLLNDLQIVRSDIKKTVRVATVEKVNLNNVDTELDGVELAEGDLVLVRRNNANENGVYKVTAGAGSAFKLAVEKKISADDRVAVLDGIEHGDTVWTQTKDIPKQNYKQAGLRGRGRNNLLDAQLSLHAKFARIYGFAYEGTYHELPEPALFLVHGEGKSATDNMPANQGARAPQNPSITGVASAEYQIANDIRVWDYDKADYSIRMDVMTGMLEQVLLDVYFGGGGPSVSGAKVSGAKVSGAKVSGAKVSGAKARGSGD</sequence>
<dbReference type="Proteomes" id="UP000018780">
    <property type="component" value="Chromosome"/>
</dbReference>
<dbReference type="KEGG" id="lmd:METH_18120"/>
<proteinExistence type="predicted"/>
<accession>V9VZG7</accession>
<reference evidence="1 2" key="1">
    <citation type="submission" date="2013-09" db="EMBL/GenBank/DDBJ databases">
        <authorList>
            <consortium name="DOE Joint Genome Institute"/>
            <person name="Klenk H.-P."/>
            <person name="Huntemann M."/>
            <person name="Han J."/>
            <person name="Chen A."/>
            <person name="Kyrpides N."/>
            <person name="Mavromatis K."/>
            <person name="Markowitz V."/>
            <person name="Palaniappan K."/>
            <person name="Ivanova N."/>
            <person name="Schaumberg A."/>
            <person name="Pati A."/>
            <person name="Liolios K."/>
            <person name="Nordberg H.P."/>
            <person name="Cantor M.N."/>
            <person name="Hua S.X."/>
            <person name="Woyke T."/>
        </authorList>
    </citation>
    <scope>NUCLEOTIDE SEQUENCE [LARGE SCALE GENOMIC DNA]</scope>
    <source>
        <strain evidence="1 2">DSM 14336</strain>
    </source>
</reference>
<dbReference type="STRING" id="999552.METH_18120"/>
<evidence type="ECO:0000313" key="1">
    <source>
        <dbReference type="EMBL" id="AHD02272.1"/>
    </source>
</evidence>
<protein>
    <submittedName>
        <fullName evidence="1">Uncharacterized protein</fullName>
    </submittedName>
</protein>
<gene>
    <name evidence="1" type="ORF">METH_18120</name>
</gene>
<dbReference type="RefSeq" id="WP_024091765.1">
    <property type="nucleotide sequence ID" value="NC_023135.1"/>
</dbReference>
<dbReference type="PATRIC" id="fig|999552.6.peg.3589"/>
<evidence type="ECO:0000313" key="2">
    <source>
        <dbReference type="Proteomes" id="UP000018780"/>
    </source>
</evidence>
<dbReference type="OrthoDB" id="8017333at2"/>
<dbReference type="HOGENOM" id="CLU_979610_0_0_5"/>
<name>V9VZG7_9RHOB</name>
<organism evidence="1 2">
    <name type="scientific">Leisingera methylohalidivorans DSM 14336</name>
    <dbReference type="NCBI Taxonomy" id="999552"/>
    <lineage>
        <taxon>Bacteria</taxon>
        <taxon>Pseudomonadati</taxon>
        <taxon>Pseudomonadota</taxon>
        <taxon>Alphaproteobacteria</taxon>
        <taxon>Rhodobacterales</taxon>
        <taxon>Roseobacteraceae</taxon>
        <taxon>Leisingera</taxon>
    </lineage>
</organism>
<keyword evidence="2" id="KW-1185">Reference proteome</keyword>